<dbReference type="AlphaFoldDB" id="A0A955L584"/>
<organism evidence="3 4">
    <name type="scientific">Candidatus Dojkabacteria bacterium</name>
    <dbReference type="NCBI Taxonomy" id="2099670"/>
    <lineage>
        <taxon>Bacteria</taxon>
        <taxon>Candidatus Dojkabacteria</taxon>
    </lineage>
</organism>
<keyword evidence="1" id="KW-0812">Transmembrane</keyword>
<protein>
    <submittedName>
        <fullName evidence="3">Fibronectin type III domain-containing protein</fullName>
    </submittedName>
</protein>
<keyword evidence="1" id="KW-0472">Membrane</keyword>
<dbReference type="InterPro" id="IPR013783">
    <property type="entry name" value="Ig-like_fold"/>
</dbReference>
<dbReference type="SUPFAM" id="SSF49363">
    <property type="entry name" value="Purple acid phosphatase, N-terminal domain"/>
    <property type="match status" value="1"/>
</dbReference>
<dbReference type="CDD" id="cd00063">
    <property type="entry name" value="FN3"/>
    <property type="match status" value="1"/>
</dbReference>
<dbReference type="GO" id="GO:0046872">
    <property type="term" value="F:metal ion binding"/>
    <property type="evidence" value="ECO:0007669"/>
    <property type="project" value="InterPro"/>
</dbReference>
<dbReference type="EMBL" id="JAGQLK010000010">
    <property type="protein sequence ID" value="MCA9382878.1"/>
    <property type="molecule type" value="Genomic_DNA"/>
</dbReference>
<sequence length="253" mass="27603">MEKNKSSFLTTITIMIVAISIPITLLILQSGSLDFRIQAFDSEVPENVVVTDVKSDSFRVSWTTEKPTVGGVVLEGTTRAPLIEDEETQNHSLLITSLEPATAYQFQIQSSGELYLNTGNVNYTVQTAPAGNFVNGNLLVYGQVFSEDGLSFQQNGIIVIEIEKNGIRSQTMSAPLNEAGGYQINLDGILTADLSAKFDLSGDLGIIYTVHRVESDLPSVTKQYETDISTNRQLPNMYLGDVEFDIIPGIDGL</sequence>
<evidence type="ECO:0000313" key="3">
    <source>
        <dbReference type="EMBL" id="MCA9382878.1"/>
    </source>
</evidence>
<comment type="caution">
    <text evidence="3">The sequence shown here is derived from an EMBL/GenBank/DDBJ whole genome shotgun (WGS) entry which is preliminary data.</text>
</comment>
<dbReference type="Gene3D" id="2.60.40.10">
    <property type="entry name" value="Immunoglobulins"/>
    <property type="match status" value="1"/>
</dbReference>
<evidence type="ECO:0000259" key="2">
    <source>
        <dbReference type="PROSITE" id="PS50853"/>
    </source>
</evidence>
<accession>A0A955L584</accession>
<dbReference type="GO" id="GO:0003993">
    <property type="term" value="F:acid phosphatase activity"/>
    <property type="evidence" value="ECO:0007669"/>
    <property type="project" value="InterPro"/>
</dbReference>
<proteinExistence type="predicted"/>
<reference evidence="3" key="2">
    <citation type="journal article" date="2021" name="Microbiome">
        <title>Successional dynamics and alternative stable states in a saline activated sludge microbial community over 9 years.</title>
        <authorList>
            <person name="Wang Y."/>
            <person name="Ye J."/>
            <person name="Ju F."/>
            <person name="Liu L."/>
            <person name="Boyd J.A."/>
            <person name="Deng Y."/>
            <person name="Parks D.H."/>
            <person name="Jiang X."/>
            <person name="Yin X."/>
            <person name="Woodcroft B.J."/>
            <person name="Tyson G.W."/>
            <person name="Hugenholtz P."/>
            <person name="Polz M.F."/>
            <person name="Zhang T."/>
        </authorList>
    </citation>
    <scope>NUCLEOTIDE SEQUENCE</scope>
    <source>
        <strain evidence="3">HKST-UBA14</strain>
    </source>
</reference>
<evidence type="ECO:0000256" key="1">
    <source>
        <dbReference type="SAM" id="Phobius"/>
    </source>
</evidence>
<evidence type="ECO:0000313" key="4">
    <source>
        <dbReference type="Proteomes" id="UP000783287"/>
    </source>
</evidence>
<dbReference type="SMART" id="SM00060">
    <property type="entry name" value="FN3"/>
    <property type="match status" value="1"/>
</dbReference>
<reference evidence="3" key="1">
    <citation type="submission" date="2020-04" db="EMBL/GenBank/DDBJ databases">
        <authorList>
            <person name="Zhang T."/>
        </authorList>
    </citation>
    <scope>NUCLEOTIDE SEQUENCE</scope>
    <source>
        <strain evidence="3">HKST-UBA14</strain>
    </source>
</reference>
<feature type="transmembrane region" description="Helical" evidence="1">
    <location>
        <begin position="6"/>
        <end position="28"/>
    </location>
</feature>
<keyword evidence="1" id="KW-1133">Transmembrane helix</keyword>
<name>A0A955L584_9BACT</name>
<gene>
    <name evidence="3" type="ORF">KC909_00795</name>
</gene>
<dbReference type="Proteomes" id="UP000783287">
    <property type="component" value="Unassembled WGS sequence"/>
</dbReference>
<feature type="domain" description="Fibronectin type-III" evidence="2">
    <location>
        <begin position="44"/>
        <end position="130"/>
    </location>
</feature>
<dbReference type="InterPro" id="IPR008963">
    <property type="entry name" value="Purple_acid_Pase-like_N"/>
</dbReference>
<dbReference type="InterPro" id="IPR003961">
    <property type="entry name" value="FN3_dom"/>
</dbReference>
<dbReference type="Pfam" id="PF00041">
    <property type="entry name" value="fn3"/>
    <property type="match status" value="1"/>
</dbReference>
<dbReference type="PROSITE" id="PS50853">
    <property type="entry name" value="FN3"/>
    <property type="match status" value="1"/>
</dbReference>